<organism evidence="1 2">
    <name type="scientific">Hymenobacter luteus</name>
    <dbReference type="NCBI Taxonomy" id="1411122"/>
    <lineage>
        <taxon>Bacteria</taxon>
        <taxon>Pseudomonadati</taxon>
        <taxon>Bacteroidota</taxon>
        <taxon>Cytophagia</taxon>
        <taxon>Cytophagales</taxon>
        <taxon>Hymenobacteraceae</taxon>
        <taxon>Hymenobacter</taxon>
    </lineage>
</organism>
<name>A0A7W9T543_9BACT</name>
<accession>A0A7W9T543</accession>
<gene>
    <name evidence="1" type="ORF">HNQ93_003809</name>
</gene>
<dbReference type="Proteomes" id="UP000532746">
    <property type="component" value="Unassembled WGS sequence"/>
</dbReference>
<reference evidence="1 2" key="1">
    <citation type="submission" date="2020-08" db="EMBL/GenBank/DDBJ databases">
        <title>Genomic Encyclopedia of Type Strains, Phase IV (KMG-IV): sequencing the most valuable type-strain genomes for metagenomic binning, comparative biology and taxonomic classification.</title>
        <authorList>
            <person name="Goeker M."/>
        </authorList>
    </citation>
    <scope>NUCLEOTIDE SEQUENCE [LARGE SCALE GENOMIC DNA]</scope>
    <source>
        <strain evidence="1 2">DSM 26718</strain>
    </source>
</reference>
<comment type="caution">
    <text evidence="1">The sequence shown here is derived from an EMBL/GenBank/DDBJ whole genome shotgun (WGS) entry which is preliminary data.</text>
</comment>
<sequence length="52" mass="5997">MMTQHSTSALAAAELILMDEYTQLDFELLEQLEYELHPALDEQEDQDDRIAA</sequence>
<proteinExistence type="predicted"/>
<dbReference type="EMBL" id="JACHGG010000007">
    <property type="protein sequence ID" value="MBB6060933.1"/>
    <property type="molecule type" value="Genomic_DNA"/>
</dbReference>
<dbReference type="AlphaFoldDB" id="A0A7W9T543"/>
<protein>
    <submittedName>
        <fullName evidence="1">Uncharacterized protein</fullName>
    </submittedName>
</protein>
<evidence type="ECO:0000313" key="1">
    <source>
        <dbReference type="EMBL" id="MBB6060933.1"/>
    </source>
</evidence>
<evidence type="ECO:0000313" key="2">
    <source>
        <dbReference type="Proteomes" id="UP000532746"/>
    </source>
</evidence>
<dbReference type="RefSeq" id="WP_183405056.1">
    <property type="nucleotide sequence ID" value="NZ_JACHGG010000007.1"/>
</dbReference>
<keyword evidence="2" id="KW-1185">Reference proteome</keyword>